<reference evidence="2" key="1">
    <citation type="submission" date="2016-11" db="UniProtKB">
        <authorList>
            <consortium name="WormBaseParasite"/>
        </authorList>
    </citation>
    <scope>IDENTIFICATION</scope>
    <source>
        <strain evidence="2">KR3021</strain>
    </source>
</reference>
<accession>A0AC35UCS1</accession>
<protein>
    <submittedName>
        <fullName evidence="2">Cyclin N-terminal domain-containing protein</fullName>
    </submittedName>
</protein>
<name>A0AC35UCS1_9BILA</name>
<organism evidence="1 2">
    <name type="scientific">Rhabditophanes sp. KR3021</name>
    <dbReference type="NCBI Taxonomy" id="114890"/>
    <lineage>
        <taxon>Eukaryota</taxon>
        <taxon>Metazoa</taxon>
        <taxon>Ecdysozoa</taxon>
        <taxon>Nematoda</taxon>
        <taxon>Chromadorea</taxon>
        <taxon>Rhabditida</taxon>
        <taxon>Tylenchina</taxon>
        <taxon>Panagrolaimomorpha</taxon>
        <taxon>Strongyloidoidea</taxon>
        <taxon>Alloionematidae</taxon>
        <taxon>Rhabditophanes</taxon>
    </lineage>
</organism>
<evidence type="ECO:0000313" key="1">
    <source>
        <dbReference type="Proteomes" id="UP000095286"/>
    </source>
</evidence>
<proteinExistence type="predicted"/>
<sequence length="448" mass="49883">MKLNVNGKNVPKDQIHHKNVNTNLINGPTKKGSNRPVLGELVCKGLLKENSAQIRATVELNSGIAVRKRSRVVEPVSPQEHSFTVYEDCDDEAARSEFPQTATNALRQLEGSGYDSCTGDISFQSLMGTSKLTQDSLLPVERTALSDISALAIDFSDQFESCQGTSSPAVSTASSYCPAKQEVGAEFYPVFMDDTFKYLIHLDERDALDINFMGNQSEINHEMRAVLVEWLIEIASDFQLEHDTLHYAISLVDRMIQNLDIPSNKFQLVGGTCLFILNKYEEEKPKEMKDFVYMSDTCFDGDEVVKMERVIMRTVDFKIITPTALAFIDFICHKLGYGEVHYQLCLFAADISLLAGGLGVGRKLVVGAACVAYANSCLNREAWSGQLEELCNVKKVDVMSLLKDIAAQISSLMHGPQENKIVKMYRDAKRCYAADYPVPPCLLNNREP</sequence>
<dbReference type="WBParaSite" id="RSKR_0001023000.1">
    <property type="protein sequence ID" value="RSKR_0001023000.1"/>
    <property type="gene ID" value="RSKR_0001023000"/>
</dbReference>
<dbReference type="Proteomes" id="UP000095286">
    <property type="component" value="Unplaced"/>
</dbReference>
<evidence type="ECO:0000313" key="2">
    <source>
        <dbReference type="WBParaSite" id="RSKR_0001023000.1"/>
    </source>
</evidence>